<name>A0AAN6GWF1_9PEZI</name>
<sequence>NNEDLYRGTNRPAYAGEGNRNERRLFSCFIADESQLGEFLSVLRNSNGHLAHEIERLRSIRTVVQGCAENGVEGGVEQARLARLAGAFTQLVQSVQSRA</sequence>
<gene>
    <name evidence="1" type="ORF">LTR91_026653</name>
</gene>
<proteinExistence type="predicted"/>
<evidence type="ECO:0000313" key="1">
    <source>
        <dbReference type="EMBL" id="KAK0949191.1"/>
    </source>
</evidence>
<dbReference type="EMBL" id="JAUJLE010001322">
    <property type="protein sequence ID" value="KAK0949191.1"/>
    <property type="molecule type" value="Genomic_DNA"/>
</dbReference>
<comment type="caution">
    <text evidence="1">The sequence shown here is derived from an EMBL/GenBank/DDBJ whole genome shotgun (WGS) entry which is preliminary data.</text>
</comment>
<protein>
    <submittedName>
        <fullName evidence="1">Uncharacterized protein</fullName>
    </submittedName>
</protein>
<keyword evidence="2" id="KW-1185">Reference proteome</keyword>
<reference evidence="1" key="1">
    <citation type="submission" date="2023-06" db="EMBL/GenBank/DDBJ databases">
        <title>Black Yeasts Isolated from many extreme environments.</title>
        <authorList>
            <person name="Coleine C."/>
            <person name="Stajich J.E."/>
            <person name="Selbmann L."/>
        </authorList>
    </citation>
    <scope>NUCLEOTIDE SEQUENCE</scope>
    <source>
        <strain evidence="1">CCFEE 5200</strain>
    </source>
</reference>
<feature type="non-terminal residue" evidence="1">
    <location>
        <position position="1"/>
    </location>
</feature>
<dbReference type="AlphaFoldDB" id="A0AAN6GWF1"/>
<dbReference type="Proteomes" id="UP001175353">
    <property type="component" value="Unassembled WGS sequence"/>
</dbReference>
<evidence type="ECO:0000313" key="2">
    <source>
        <dbReference type="Proteomes" id="UP001175353"/>
    </source>
</evidence>
<accession>A0AAN6GWF1</accession>
<organism evidence="1 2">
    <name type="scientific">Friedmanniomyces endolithicus</name>
    <dbReference type="NCBI Taxonomy" id="329885"/>
    <lineage>
        <taxon>Eukaryota</taxon>
        <taxon>Fungi</taxon>
        <taxon>Dikarya</taxon>
        <taxon>Ascomycota</taxon>
        <taxon>Pezizomycotina</taxon>
        <taxon>Dothideomycetes</taxon>
        <taxon>Dothideomycetidae</taxon>
        <taxon>Mycosphaerellales</taxon>
        <taxon>Teratosphaeriaceae</taxon>
        <taxon>Friedmanniomyces</taxon>
    </lineage>
</organism>